<dbReference type="InterPro" id="IPR010105">
    <property type="entry name" value="TonB_sidphr_rcpt"/>
</dbReference>
<evidence type="ECO:0000259" key="18">
    <source>
        <dbReference type="Pfam" id="PF07715"/>
    </source>
</evidence>
<dbReference type="InterPro" id="IPR037066">
    <property type="entry name" value="Plug_dom_sf"/>
</dbReference>
<evidence type="ECO:0000256" key="12">
    <source>
        <dbReference type="ARBA" id="ARBA00023170"/>
    </source>
</evidence>
<evidence type="ECO:0000256" key="11">
    <source>
        <dbReference type="ARBA" id="ARBA00023136"/>
    </source>
</evidence>
<keyword evidence="4 14" id="KW-1134">Transmembrane beta strand</keyword>
<evidence type="ECO:0000259" key="17">
    <source>
        <dbReference type="Pfam" id="PF00593"/>
    </source>
</evidence>
<keyword evidence="3 14" id="KW-0813">Transport</keyword>
<dbReference type="Gene3D" id="2.40.170.20">
    <property type="entry name" value="TonB-dependent receptor, beta-barrel domain"/>
    <property type="match status" value="1"/>
</dbReference>
<feature type="chain" id="PRO_5016388714" evidence="16">
    <location>
        <begin position="28"/>
        <end position="777"/>
    </location>
</feature>
<evidence type="ECO:0000256" key="4">
    <source>
        <dbReference type="ARBA" id="ARBA00022452"/>
    </source>
</evidence>
<keyword evidence="10 15" id="KW-0798">TonB box</keyword>
<comment type="subcellular location">
    <subcellularLocation>
        <location evidence="1 14">Cell outer membrane</location>
        <topology evidence="1 14">Multi-pass membrane protein</topology>
    </subcellularLocation>
</comment>
<name>A0A318VA21_9GAMM</name>
<evidence type="ECO:0000256" key="15">
    <source>
        <dbReference type="RuleBase" id="RU003357"/>
    </source>
</evidence>
<evidence type="ECO:0000256" key="1">
    <source>
        <dbReference type="ARBA" id="ARBA00004571"/>
    </source>
</evidence>
<dbReference type="GO" id="GO:0015344">
    <property type="term" value="F:siderophore uptake transmembrane transporter activity"/>
    <property type="evidence" value="ECO:0007669"/>
    <property type="project" value="TreeGrafter"/>
</dbReference>
<accession>A0A318VA21</accession>
<dbReference type="Gene3D" id="2.170.130.10">
    <property type="entry name" value="TonB-dependent receptor, plug domain"/>
    <property type="match status" value="1"/>
</dbReference>
<dbReference type="InterPro" id="IPR039426">
    <property type="entry name" value="TonB-dep_rcpt-like"/>
</dbReference>
<dbReference type="GO" id="GO:0009279">
    <property type="term" value="C:cell outer membrane"/>
    <property type="evidence" value="ECO:0007669"/>
    <property type="project" value="UniProtKB-SubCell"/>
</dbReference>
<evidence type="ECO:0000256" key="9">
    <source>
        <dbReference type="ARBA" id="ARBA00023065"/>
    </source>
</evidence>
<evidence type="ECO:0000256" key="8">
    <source>
        <dbReference type="ARBA" id="ARBA00023004"/>
    </source>
</evidence>
<evidence type="ECO:0000256" key="13">
    <source>
        <dbReference type="ARBA" id="ARBA00023237"/>
    </source>
</evidence>
<keyword evidence="12 19" id="KW-0675">Receptor</keyword>
<proteinExistence type="inferred from homology"/>
<evidence type="ECO:0000256" key="3">
    <source>
        <dbReference type="ARBA" id="ARBA00022448"/>
    </source>
</evidence>
<evidence type="ECO:0000256" key="5">
    <source>
        <dbReference type="ARBA" id="ARBA00022496"/>
    </source>
</evidence>
<dbReference type="EMBL" id="QKLW01000001">
    <property type="protein sequence ID" value="PYF84507.1"/>
    <property type="molecule type" value="Genomic_DNA"/>
</dbReference>
<reference evidence="19 20" key="1">
    <citation type="submission" date="2018-06" db="EMBL/GenBank/DDBJ databases">
        <title>Genomic Encyclopedia of Type Strains, Phase III (KMG-III): the genomes of soil and plant-associated and newly described type strains.</title>
        <authorList>
            <person name="Whitman W."/>
        </authorList>
    </citation>
    <scope>NUCLEOTIDE SEQUENCE [LARGE SCALE GENOMIC DNA]</scope>
    <source>
        <strain evidence="19 20">CECT 7730</strain>
    </source>
</reference>
<evidence type="ECO:0000256" key="7">
    <source>
        <dbReference type="ARBA" id="ARBA00022729"/>
    </source>
</evidence>
<comment type="similarity">
    <text evidence="2 14 15">Belongs to the TonB-dependent receptor family.</text>
</comment>
<feature type="domain" description="TonB-dependent receptor-like beta-barrel" evidence="17">
    <location>
        <begin position="240"/>
        <end position="745"/>
    </location>
</feature>
<keyword evidence="20" id="KW-1185">Reference proteome</keyword>
<keyword evidence="9" id="KW-0406">Ion transport</keyword>
<organism evidence="19 20">
    <name type="scientific">Marinomonas alcarazii</name>
    <dbReference type="NCBI Taxonomy" id="491949"/>
    <lineage>
        <taxon>Bacteria</taxon>
        <taxon>Pseudomonadati</taxon>
        <taxon>Pseudomonadota</taxon>
        <taxon>Gammaproteobacteria</taxon>
        <taxon>Oceanospirillales</taxon>
        <taxon>Oceanospirillaceae</taxon>
        <taxon>Marinomonas</taxon>
    </lineage>
</organism>
<evidence type="ECO:0000256" key="16">
    <source>
        <dbReference type="SAM" id="SignalP"/>
    </source>
</evidence>
<dbReference type="GO" id="GO:0038023">
    <property type="term" value="F:signaling receptor activity"/>
    <property type="evidence" value="ECO:0007669"/>
    <property type="project" value="InterPro"/>
</dbReference>
<dbReference type="PANTHER" id="PTHR32552:SF68">
    <property type="entry name" value="FERRICHROME OUTER MEMBRANE TRANSPORTER_PHAGE RECEPTOR"/>
    <property type="match status" value="1"/>
</dbReference>
<evidence type="ECO:0000256" key="6">
    <source>
        <dbReference type="ARBA" id="ARBA00022692"/>
    </source>
</evidence>
<dbReference type="NCBIfam" id="TIGR01783">
    <property type="entry name" value="TonB-siderophor"/>
    <property type="match status" value="1"/>
</dbReference>
<evidence type="ECO:0000256" key="2">
    <source>
        <dbReference type="ARBA" id="ARBA00009810"/>
    </source>
</evidence>
<evidence type="ECO:0000256" key="10">
    <source>
        <dbReference type="ARBA" id="ARBA00023077"/>
    </source>
</evidence>
<dbReference type="InterPro" id="IPR012910">
    <property type="entry name" value="Plug_dom"/>
</dbReference>
<evidence type="ECO:0000313" key="19">
    <source>
        <dbReference type="EMBL" id="PYF84507.1"/>
    </source>
</evidence>
<dbReference type="Pfam" id="PF00593">
    <property type="entry name" value="TonB_dep_Rec_b-barrel"/>
    <property type="match status" value="1"/>
</dbReference>
<keyword evidence="5" id="KW-0410">Iron transport</keyword>
<keyword evidence="7 16" id="KW-0732">Signal</keyword>
<keyword evidence="8" id="KW-0408">Iron</keyword>
<dbReference type="PROSITE" id="PS52016">
    <property type="entry name" value="TONB_DEPENDENT_REC_3"/>
    <property type="match status" value="1"/>
</dbReference>
<feature type="signal peptide" evidence="16">
    <location>
        <begin position="1"/>
        <end position="27"/>
    </location>
</feature>
<keyword evidence="11 14" id="KW-0472">Membrane</keyword>
<dbReference type="CDD" id="cd01347">
    <property type="entry name" value="ligand_gated_channel"/>
    <property type="match status" value="1"/>
</dbReference>
<protein>
    <submittedName>
        <fullName evidence="19">Iron complex outermembrane receptor protein</fullName>
    </submittedName>
</protein>
<dbReference type="RefSeq" id="WP_110571965.1">
    <property type="nucleotide sequence ID" value="NZ_QKLW01000001.1"/>
</dbReference>
<gene>
    <name evidence="19" type="ORF">DFP75_101545</name>
</gene>
<evidence type="ECO:0000313" key="20">
    <source>
        <dbReference type="Proteomes" id="UP000247551"/>
    </source>
</evidence>
<dbReference type="Proteomes" id="UP000247551">
    <property type="component" value="Unassembled WGS sequence"/>
</dbReference>
<keyword evidence="13 14" id="KW-0998">Cell outer membrane</keyword>
<evidence type="ECO:0000256" key="14">
    <source>
        <dbReference type="PROSITE-ProRule" id="PRU01360"/>
    </source>
</evidence>
<dbReference type="AlphaFoldDB" id="A0A318VA21"/>
<dbReference type="InterPro" id="IPR036942">
    <property type="entry name" value="Beta-barrel_TonB_sf"/>
</dbReference>
<dbReference type="GO" id="GO:0015891">
    <property type="term" value="P:siderophore transport"/>
    <property type="evidence" value="ECO:0007669"/>
    <property type="project" value="InterPro"/>
</dbReference>
<dbReference type="PANTHER" id="PTHR32552">
    <property type="entry name" value="FERRICHROME IRON RECEPTOR-RELATED"/>
    <property type="match status" value="1"/>
</dbReference>
<comment type="caution">
    <text evidence="19">The sequence shown here is derived from an EMBL/GenBank/DDBJ whole genome shotgun (WGS) entry which is preliminary data.</text>
</comment>
<dbReference type="Pfam" id="PF07715">
    <property type="entry name" value="Plug"/>
    <property type="match status" value="1"/>
</dbReference>
<sequence>MKITPLAQAIRSACTMTLMVTPMLATAEDVNSFQLDMLSVYGTDLNRYEFDEANSATGFKADVNELPRSVQVLPEQLILDQNSDTLEDVLQNVAGITRAHGFGGTESQVNIRGFENSHLFVDGNPVSNRFNVDVATIDRVEVILGPASVLHGQVSPGGLINIITKKPEKKSAHSVQLDLDEYGEQKVTLDSTGSLSDKIQYRVIIAQEDSDSYREVRTEGGDHAANKEALTIAPSLSYTPDADNTYTISFLHAKQNLPIDRGAVAVENGTGGLDIADIPVERRLGSRYDERDSTEQKVQFDFDHYFKGGWKNQLKLGYYEKEFDDYQARPYRGLNDSWTQGTGAVDFSNPANLLELRGAQQGSAVATNGLLLRTADSNLDVTEDSLFISDSLTGDYYAAGINNTLYVGANVHQRNVKHSDGFGLVDVSNVFGAGVYAPALDVVDIYSDNNPAYSKVSQTKVSTNDAQYTEMGFSIQNLSYVNDNFNVLAGLRYDRYEIDRDDTIYYQQGSGGTFTQQAEASRVKIKGDNDNISGQLGAMYRLNDEVSVYGSWSESFTPNYPDVTAGQVTGSDNMAPEEATQYELGVKSSFMDDKLRLTASVYQLERKNVMTFENLLAKLNGEEETKGVELTATMQFMPGLNVLASYTHMDAEIVDDNDDSVDREGNTPYGIPDQKARIWGSYEVQDGALKSLGFGLGAEYVGARYGNDDNSFKLPSYTVYDVSSWYYIPVGDDKQLRVQAGIKNLTDETYYPANLGNAFRINVGDPRTFYMSARMDF</sequence>
<keyword evidence="6 14" id="KW-0812">Transmembrane</keyword>
<feature type="domain" description="TonB-dependent receptor plug" evidence="18">
    <location>
        <begin position="63"/>
        <end position="158"/>
    </location>
</feature>
<dbReference type="InterPro" id="IPR000531">
    <property type="entry name" value="Beta-barrel_TonB"/>
</dbReference>
<dbReference type="SUPFAM" id="SSF56935">
    <property type="entry name" value="Porins"/>
    <property type="match status" value="1"/>
</dbReference>